<dbReference type="Proteomes" id="UP001519332">
    <property type="component" value="Unassembled WGS sequence"/>
</dbReference>
<proteinExistence type="predicted"/>
<sequence>MIVSLLYHLARRLLSVPTVLLRRDITKDAELLALRHETPSSAARSPAKSDTNQQTVSGSPPCPRYSPDTAGTRSSPSNPVGADNYIHGT</sequence>
<evidence type="ECO:0000313" key="2">
    <source>
        <dbReference type="EMBL" id="MBP2324710.1"/>
    </source>
</evidence>
<accession>A0ABS4TL61</accession>
<feature type="region of interest" description="Disordered" evidence="1">
    <location>
        <begin position="36"/>
        <end position="89"/>
    </location>
</feature>
<dbReference type="RefSeq" id="WP_209642001.1">
    <property type="nucleotide sequence ID" value="NZ_JAGINW010000001.1"/>
</dbReference>
<name>A0ABS4TL61_9PSEU</name>
<gene>
    <name evidence="2" type="ORF">JOF56_005095</name>
</gene>
<protein>
    <submittedName>
        <fullName evidence="2">Uncharacterized protein</fullName>
    </submittedName>
</protein>
<dbReference type="EMBL" id="JAGINW010000001">
    <property type="protein sequence ID" value="MBP2324710.1"/>
    <property type="molecule type" value="Genomic_DNA"/>
</dbReference>
<reference evidence="2 3" key="1">
    <citation type="submission" date="2021-03" db="EMBL/GenBank/DDBJ databases">
        <title>Sequencing the genomes of 1000 actinobacteria strains.</title>
        <authorList>
            <person name="Klenk H.-P."/>
        </authorList>
    </citation>
    <scope>NUCLEOTIDE SEQUENCE [LARGE SCALE GENOMIC DNA]</scope>
    <source>
        <strain evidence="2 3">DSM 46670</strain>
    </source>
</reference>
<evidence type="ECO:0000256" key="1">
    <source>
        <dbReference type="SAM" id="MobiDB-lite"/>
    </source>
</evidence>
<comment type="caution">
    <text evidence="2">The sequence shown here is derived from an EMBL/GenBank/DDBJ whole genome shotgun (WGS) entry which is preliminary data.</text>
</comment>
<feature type="compositionally biased region" description="Polar residues" evidence="1">
    <location>
        <begin position="39"/>
        <end position="58"/>
    </location>
</feature>
<evidence type="ECO:0000313" key="3">
    <source>
        <dbReference type="Proteomes" id="UP001519332"/>
    </source>
</evidence>
<feature type="compositionally biased region" description="Polar residues" evidence="1">
    <location>
        <begin position="69"/>
        <end position="78"/>
    </location>
</feature>
<keyword evidence="3" id="KW-1185">Reference proteome</keyword>
<organism evidence="2 3">
    <name type="scientific">Kibdelosporangium banguiense</name>
    <dbReference type="NCBI Taxonomy" id="1365924"/>
    <lineage>
        <taxon>Bacteria</taxon>
        <taxon>Bacillati</taxon>
        <taxon>Actinomycetota</taxon>
        <taxon>Actinomycetes</taxon>
        <taxon>Pseudonocardiales</taxon>
        <taxon>Pseudonocardiaceae</taxon>
        <taxon>Kibdelosporangium</taxon>
    </lineage>
</organism>